<dbReference type="Proteomes" id="UP000612282">
    <property type="component" value="Unassembled WGS sequence"/>
</dbReference>
<dbReference type="EMBL" id="BOMG01000160">
    <property type="protein sequence ID" value="GID62046.1"/>
    <property type="molecule type" value="Genomic_DNA"/>
</dbReference>
<dbReference type="InterPro" id="IPR002645">
    <property type="entry name" value="STAS_dom"/>
</dbReference>
<evidence type="ECO:0000313" key="2">
    <source>
        <dbReference type="EMBL" id="GID62046.1"/>
    </source>
</evidence>
<dbReference type="InterPro" id="IPR036513">
    <property type="entry name" value="STAS_dom_sf"/>
</dbReference>
<gene>
    <name evidence="2" type="ORF">Aco03nite_104500</name>
</gene>
<protein>
    <recommendedName>
        <fullName evidence="1">STAS domain-containing protein</fullName>
    </recommendedName>
</protein>
<evidence type="ECO:0000259" key="1">
    <source>
        <dbReference type="PROSITE" id="PS50801"/>
    </source>
</evidence>
<feature type="domain" description="STAS" evidence="1">
    <location>
        <begin position="32"/>
        <end position="112"/>
    </location>
</feature>
<dbReference type="SUPFAM" id="SSF52091">
    <property type="entry name" value="SpoIIaa-like"/>
    <property type="match status" value="1"/>
</dbReference>
<name>A0ABQ3XU46_9ACTN</name>
<proteinExistence type="predicted"/>
<sequence>MNHFTERTPVTVLPAVSVVIVPPSACPHTVCLALAGDLIYETGNDVFDQVQRVMLQHEHLRVLQIDCRQLKLIDSTGLSVFLQIHNWADDSGIDFYLHNPGPVLERILKVTGTYEHLTAPQQATSSTGLPQRDSGA</sequence>
<comment type="caution">
    <text evidence="2">The sequence shown here is derived from an EMBL/GenBank/DDBJ whole genome shotgun (WGS) entry which is preliminary data.</text>
</comment>
<keyword evidence="3" id="KW-1185">Reference proteome</keyword>
<organism evidence="2 3">
    <name type="scientific">Actinoplanes couchii</name>
    <dbReference type="NCBI Taxonomy" id="403638"/>
    <lineage>
        <taxon>Bacteria</taxon>
        <taxon>Bacillati</taxon>
        <taxon>Actinomycetota</taxon>
        <taxon>Actinomycetes</taxon>
        <taxon>Micromonosporales</taxon>
        <taxon>Micromonosporaceae</taxon>
        <taxon>Actinoplanes</taxon>
    </lineage>
</organism>
<accession>A0ABQ3XU46</accession>
<reference evidence="2 3" key="1">
    <citation type="submission" date="2021-01" db="EMBL/GenBank/DDBJ databases">
        <title>Whole genome shotgun sequence of Actinoplanes couchii NBRC 106145.</title>
        <authorList>
            <person name="Komaki H."/>
            <person name="Tamura T."/>
        </authorList>
    </citation>
    <scope>NUCLEOTIDE SEQUENCE [LARGE SCALE GENOMIC DNA]</scope>
    <source>
        <strain evidence="2 3">NBRC 106145</strain>
    </source>
</reference>
<dbReference type="Pfam" id="PF01740">
    <property type="entry name" value="STAS"/>
    <property type="match status" value="1"/>
</dbReference>
<dbReference type="PROSITE" id="PS50801">
    <property type="entry name" value="STAS"/>
    <property type="match status" value="1"/>
</dbReference>
<dbReference type="Gene3D" id="3.30.750.24">
    <property type="entry name" value="STAS domain"/>
    <property type="match status" value="1"/>
</dbReference>
<evidence type="ECO:0000313" key="3">
    <source>
        <dbReference type="Proteomes" id="UP000612282"/>
    </source>
</evidence>
<dbReference type="CDD" id="cd07043">
    <property type="entry name" value="STAS_anti-anti-sigma_factors"/>
    <property type="match status" value="1"/>
</dbReference>